<sequence length="87" mass="9527">MRNSSNQNRQQAQFNKGISKCWQAATILQAMSKSRLQEMDGLDVSVALEGVYSILHSALCDMEDLDFNLVSGNAVHPQQTEKGGNNG</sequence>
<accession>A0A6G8JHD2</accession>
<proteinExistence type="predicted"/>
<evidence type="ECO:0000313" key="2">
    <source>
        <dbReference type="Proteomes" id="UP000501366"/>
    </source>
</evidence>
<dbReference type="Proteomes" id="UP000501366">
    <property type="component" value="Chromosome"/>
</dbReference>
<dbReference type="AlphaFoldDB" id="A0A6G8JHD2"/>
<organism evidence="1 2">
    <name type="scientific">Mannheimia granulomatis</name>
    <dbReference type="NCBI Taxonomy" id="85402"/>
    <lineage>
        <taxon>Bacteria</taxon>
        <taxon>Pseudomonadati</taxon>
        <taxon>Pseudomonadota</taxon>
        <taxon>Gammaproteobacteria</taxon>
        <taxon>Pasteurellales</taxon>
        <taxon>Pasteurellaceae</taxon>
        <taxon>Mannheimia</taxon>
    </lineage>
</organism>
<evidence type="ECO:0000313" key="1">
    <source>
        <dbReference type="EMBL" id="QIM66521.1"/>
    </source>
</evidence>
<dbReference type="RefSeq" id="WP_237052391.1">
    <property type="nucleotide sequence ID" value="NZ_CP015030.1"/>
</dbReference>
<dbReference type="KEGG" id="mgra:A4G16_03600"/>
<name>A0A6G8JHD2_9PAST</name>
<reference evidence="1 2" key="1">
    <citation type="submission" date="2016-03" db="EMBL/GenBank/DDBJ databases">
        <authorList>
            <person name="Bojesen A.M."/>
            <person name="Planet P."/>
            <person name="Hansen M.J."/>
        </authorList>
    </citation>
    <scope>NUCLEOTIDE SEQUENCE [LARGE SCALE GENOMIC DNA]</scope>
    <source>
        <strain evidence="1 2">B 234/94</strain>
    </source>
</reference>
<gene>
    <name evidence="1" type="ORF">A4G16_03600</name>
</gene>
<protein>
    <submittedName>
        <fullName evidence="1">Uncharacterized protein</fullName>
    </submittedName>
</protein>
<dbReference type="EMBL" id="CP015030">
    <property type="protein sequence ID" value="QIM66521.1"/>
    <property type="molecule type" value="Genomic_DNA"/>
</dbReference>